<dbReference type="InterPro" id="IPR051159">
    <property type="entry name" value="Hexapeptide_acetyltransf"/>
</dbReference>
<name>A0A6J7J556_9ZZZZ</name>
<evidence type="ECO:0000256" key="1">
    <source>
        <dbReference type="ARBA" id="ARBA00022679"/>
    </source>
</evidence>
<sequence>MTFLQRVVEAPPSLRWHRGSAMSRLLYRRTFGGLGEGTVIVRPHIIRRPGQIFIGAGGAIFEDVWLQCENDDSRIVIGDRANFARCVAISSTDPVTLGNDCLMGFGSLITSGDHDRVDRHLTKGTGPVTIGNSVFIGQGAIVLGGVTIGDGASIGANAIVTKDVAPGQTVVGIPARPVGH</sequence>
<dbReference type="AlphaFoldDB" id="A0A6J7J556"/>
<dbReference type="InterPro" id="IPR018357">
    <property type="entry name" value="Hexapep_transf_CS"/>
</dbReference>
<proteinExistence type="predicted"/>
<dbReference type="Gene3D" id="2.160.10.10">
    <property type="entry name" value="Hexapeptide repeat proteins"/>
    <property type="match status" value="1"/>
</dbReference>
<evidence type="ECO:0000313" key="2">
    <source>
        <dbReference type="EMBL" id="CAB4938021.1"/>
    </source>
</evidence>
<dbReference type="Pfam" id="PF00132">
    <property type="entry name" value="Hexapep"/>
    <property type="match status" value="1"/>
</dbReference>
<reference evidence="2" key="1">
    <citation type="submission" date="2020-05" db="EMBL/GenBank/DDBJ databases">
        <authorList>
            <person name="Chiriac C."/>
            <person name="Salcher M."/>
            <person name="Ghai R."/>
            <person name="Kavagutti S V."/>
        </authorList>
    </citation>
    <scope>NUCLEOTIDE SEQUENCE</scope>
</reference>
<dbReference type="PROSITE" id="PS00101">
    <property type="entry name" value="HEXAPEP_TRANSFERASES"/>
    <property type="match status" value="1"/>
</dbReference>
<protein>
    <submittedName>
        <fullName evidence="2">Unannotated protein</fullName>
    </submittedName>
</protein>
<dbReference type="InterPro" id="IPR001451">
    <property type="entry name" value="Hexapep"/>
</dbReference>
<dbReference type="EMBL" id="CAFBMW010000011">
    <property type="protein sequence ID" value="CAB4938021.1"/>
    <property type="molecule type" value="Genomic_DNA"/>
</dbReference>
<accession>A0A6J7J556</accession>
<dbReference type="CDD" id="cd04647">
    <property type="entry name" value="LbH_MAT_like"/>
    <property type="match status" value="1"/>
</dbReference>
<dbReference type="SUPFAM" id="SSF51161">
    <property type="entry name" value="Trimeric LpxA-like enzymes"/>
    <property type="match status" value="1"/>
</dbReference>
<dbReference type="InterPro" id="IPR011004">
    <property type="entry name" value="Trimer_LpxA-like_sf"/>
</dbReference>
<dbReference type="PANTHER" id="PTHR23416">
    <property type="entry name" value="SIALIC ACID SYNTHASE-RELATED"/>
    <property type="match status" value="1"/>
</dbReference>
<dbReference type="GO" id="GO:0016740">
    <property type="term" value="F:transferase activity"/>
    <property type="evidence" value="ECO:0007669"/>
    <property type="project" value="UniProtKB-KW"/>
</dbReference>
<gene>
    <name evidence="2" type="ORF">UFOPK3662_01682</name>
</gene>
<organism evidence="2">
    <name type="scientific">freshwater metagenome</name>
    <dbReference type="NCBI Taxonomy" id="449393"/>
    <lineage>
        <taxon>unclassified sequences</taxon>
        <taxon>metagenomes</taxon>
        <taxon>ecological metagenomes</taxon>
    </lineage>
</organism>
<keyword evidence="1" id="KW-0808">Transferase</keyword>